<dbReference type="InterPro" id="IPR011032">
    <property type="entry name" value="GroES-like_sf"/>
</dbReference>
<comment type="similarity">
    <text evidence="2 6">Belongs to the zinc-containing alcohol dehydrogenase family.</text>
</comment>
<dbReference type="InterPro" id="IPR013154">
    <property type="entry name" value="ADH-like_N"/>
</dbReference>
<evidence type="ECO:0000259" key="7">
    <source>
        <dbReference type="SMART" id="SM00829"/>
    </source>
</evidence>
<dbReference type="InterPro" id="IPR036291">
    <property type="entry name" value="NAD(P)-bd_dom_sf"/>
</dbReference>
<evidence type="ECO:0000256" key="6">
    <source>
        <dbReference type="RuleBase" id="RU361277"/>
    </source>
</evidence>
<reference evidence="9" key="1">
    <citation type="submission" date="2016-10" db="EMBL/GenBank/DDBJ databases">
        <authorList>
            <person name="Varghese N."/>
            <person name="Submissions S."/>
        </authorList>
    </citation>
    <scope>NUCLEOTIDE SEQUENCE [LARGE SCALE GENOMIC DNA]</scope>
    <source>
        <strain evidence="9">CGMCC 1.6494</strain>
    </source>
</reference>
<accession>A0A1H0AJP8</accession>
<dbReference type="InterPro" id="IPR020843">
    <property type="entry name" value="ER"/>
</dbReference>
<dbReference type="EMBL" id="FNII01000004">
    <property type="protein sequence ID" value="SDN33595.1"/>
    <property type="molecule type" value="Genomic_DNA"/>
</dbReference>
<dbReference type="PANTHER" id="PTHR43161:SF9">
    <property type="entry name" value="SORBITOL DEHYDROGENASE"/>
    <property type="match status" value="1"/>
</dbReference>
<dbReference type="Proteomes" id="UP000199677">
    <property type="component" value="Unassembled WGS sequence"/>
</dbReference>
<keyword evidence="5" id="KW-0560">Oxidoreductase</keyword>
<dbReference type="OrthoDB" id="9773078at2"/>
<dbReference type="InterPro" id="IPR013149">
    <property type="entry name" value="ADH-like_C"/>
</dbReference>
<dbReference type="InterPro" id="IPR002328">
    <property type="entry name" value="ADH_Zn_CS"/>
</dbReference>
<keyword evidence="3 6" id="KW-0479">Metal-binding</keyword>
<dbReference type="SUPFAM" id="SSF51735">
    <property type="entry name" value="NAD(P)-binding Rossmann-fold domains"/>
    <property type="match status" value="1"/>
</dbReference>
<dbReference type="PROSITE" id="PS00059">
    <property type="entry name" value="ADH_ZINC"/>
    <property type="match status" value="1"/>
</dbReference>
<keyword evidence="4 6" id="KW-0862">Zinc</keyword>
<evidence type="ECO:0000256" key="2">
    <source>
        <dbReference type="ARBA" id="ARBA00008072"/>
    </source>
</evidence>
<dbReference type="Gene3D" id="3.90.180.10">
    <property type="entry name" value="Medium-chain alcohol dehydrogenases, catalytic domain"/>
    <property type="match status" value="1"/>
</dbReference>
<dbReference type="STRING" id="416873.SAMN04487951_104134"/>
<dbReference type="Pfam" id="PF08240">
    <property type="entry name" value="ADH_N"/>
    <property type="match status" value="1"/>
</dbReference>
<dbReference type="PANTHER" id="PTHR43161">
    <property type="entry name" value="SORBITOL DEHYDROGENASE"/>
    <property type="match status" value="1"/>
</dbReference>
<proteinExistence type="inferred from homology"/>
<evidence type="ECO:0000313" key="8">
    <source>
        <dbReference type="EMBL" id="SDN33595.1"/>
    </source>
</evidence>
<dbReference type="InterPro" id="IPR045306">
    <property type="entry name" value="SDH-like"/>
</dbReference>
<evidence type="ECO:0000313" key="9">
    <source>
        <dbReference type="Proteomes" id="UP000199677"/>
    </source>
</evidence>
<name>A0A1H0AJP8_9GAMM</name>
<sequence>MKAKALVLEKKRELSLREIELPGQLGPDDVRVRIHTVGICGSDVHYYTHGQIGPFVVREPMVLGHEASGVVTDVGRNVSHLHVGERVCMEPGIPDPTSRAAKLGVYNVDPSVRFWATPPIHGCLTPEVVHPAAFTFALPDSVSFAEGAMIEPFAIGMQAVVKARMQPGDVCVVTGAGPIGLMVALAALAGGASEVLVSDLVEEKLAIAARYNGITPVNVSRESLREAVDRRCGHDWGADVVFEASGSPKVYDDVLACARPAGAIVLVGMPVEPVTFDIVSAQAKELRIETVFRYANVYDRAIDLIASGKVDLNPLITETFDFEQSIDAFERAASARPNDVKLQITLDT</sequence>
<dbReference type="RefSeq" id="WP_089703467.1">
    <property type="nucleotide sequence ID" value="NZ_FNII01000004.1"/>
</dbReference>
<gene>
    <name evidence="8" type="ORF">SAMN04487951_104134</name>
</gene>
<dbReference type="Gene3D" id="3.40.50.720">
    <property type="entry name" value="NAD(P)-binding Rossmann-like Domain"/>
    <property type="match status" value="1"/>
</dbReference>
<dbReference type="CDD" id="cd05285">
    <property type="entry name" value="sorbitol_DH"/>
    <property type="match status" value="1"/>
</dbReference>
<organism evidence="8 9">
    <name type="scientific">Vreelandella arcis</name>
    <dbReference type="NCBI Taxonomy" id="416873"/>
    <lineage>
        <taxon>Bacteria</taxon>
        <taxon>Pseudomonadati</taxon>
        <taxon>Pseudomonadota</taxon>
        <taxon>Gammaproteobacteria</taxon>
        <taxon>Oceanospirillales</taxon>
        <taxon>Halomonadaceae</taxon>
        <taxon>Vreelandella</taxon>
    </lineage>
</organism>
<evidence type="ECO:0000256" key="4">
    <source>
        <dbReference type="ARBA" id="ARBA00022833"/>
    </source>
</evidence>
<dbReference type="SMART" id="SM00829">
    <property type="entry name" value="PKS_ER"/>
    <property type="match status" value="1"/>
</dbReference>
<evidence type="ECO:0000256" key="3">
    <source>
        <dbReference type="ARBA" id="ARBA00022723"/>
    </source>
</evidence>
<dbReference type="Pfam" id="PF00107">
    <property type="entry name" value="ADH_zinc_N"/>
    <property type="match status" value="1"/>
</dbReference>
<comment type="cofactor">
    <cofactor evidence="1 6">
        <name>Zn(2+)</name>
        <dbReference type="ChEBI" id="CHEBI:29105"/>
    </cofactor>
</comment>
<dbReference type="GO" id="GO:0016616">
    <property type="term" value="F:oxidoreductase activity, acting on the CH-OH group of donors, NAD or NADP as acceptor"/>
    <property type="evidence" value="ECO:0007669"/>
    <property type="project" value="InterPro"/>
</dbReference>
<dbReference type="SUPFAM" id="SSF50129">
    <property type="entry name" value="GroES-like"/>
    <property type="match status" value="1"/>
</dbReference>
<evidence type="ECO:0000256" key="1">
    <source>
        <dbReference type="ARBA" id="ARBA00001947"/>
    </source>
</evidence>
<feature type="domain" description="Enoyl reductase (ER)" evidence="7">
    <location>
        <begin position="11"/>
        <end position="337"/>
    </location>
</feature>
<dbReference type="GO" id="GO:0008270">
    <property type="term" value="F:zinc ion binding"/>
    <property type="evidence" value="ECO:0007669"/>
    <property type="project" value="InterPro"/>
</dbReference>
<dbReference type="AlphaFoldDB" id="A0A1H0AJP8"/>
<keyword evidence="9" id="KW-1185">Reference proteome</keyword>
<protein>
    <submittedName>
        <fullName evidence="8">D-xylulose reductase</fullName>
    </submittedName>
</protein>
<evidence type="ECO:0000256" key="5">
    <source>
        <dbReference type="ARBA" id="ARBA00023002"/>
    </source>
</evidence>